<accession>A0A9D4PT78</accession>
<feature type="compositionally biased region" description="Pro residues" evidence="1">
    <location>
        <begin position="176"/>
        <end position="186"/>
    </location>
</feature>
<feature type="region of interest" description="Disordered" evidence="1">
    <location>
        <begin position="159"/>
        <end position="226"/>
    </location>
</feature>
<evidence type="ECO:0000313" key="3">
    <source>
        <dbReference type="Proteomes" id="UP000821837"/>
    </source>
</evidence>
<feature type="compositionally biased region" description="Low complexity" evidence="1">
    <location>
        <begin position="267"/>
        <end position="282"/>
    </location>
</feature>
<feature type="compositionally biased region" description="Low complexity" evidence="1">
    <location>
        <begin position="189"/>
        <end position="200"/>
    </location>
</feature>
<gene>
    <name evidence="2" type="ORF">HPB52_016324</name>
</gene>
<reference evidence="2" key="2">
    <citation type="submission" date="2021-09" db="EMBL/GenBank/DDBJ databases">
        <authorList>
            <person name="Jia N."/>
            <person name="Wang J."/>
            <person name="Shi W."/>
            <person name="Du L."/>
            <person name="Sun Y."/>
            <person name="Zhan W."/>
            <person name="Jiang J."/>
            <person name="Wang Q."/>
            <person name="Zhang B."/>
            <person name="Ji P."/>
            <person name="Sakyi L.B."/>
            <person name="Cui X."/>
            <person name="Yuan T."/>
            <person name="Jiang B."/>
            <person name="Yang W."/>
            <person name="Lam T.T.-Y."/>
            <person name="Chang Q."/>
            <person name="Ding S."/>
            <person name="Wang X."/>
            <person name="Zhu J."/>
            <person name="Ruan X."/>
            <person name="Zhao L."/>
            <person name="Wei J."/>
            <person name="Que T."/>
            <person name="Du C."/>
            <person name="Cheng J."/>
            <person name="Dai P."/>
            <person name="Han X."/>
            <person name="Huang E."/>
            <person name="Gao Y."/>
            <person name="Liu J."/>
            <person name="Shao H."/>
            <person name="Ye R."/>
            <person name="Li L."/>
            <person name="Wei W."/>
            <person name="Wang X."/>
            <person name="Wang C."/>
            <person name="Huo Q."/>
            <person name="Li W."/>
            <person name="Guo W."/>
            <person name="Chen H."/>
            <person name="Chen S."/>
            <person name="Zhou L."/>
            <person name="Zhou L."/>
            <person name="Ni X."/>
            <person name="Tian J."/>
            <person name="Zhou Y."/>
            <person name="Sheng Y."/>
            <person name="Liu T."/>
            <person name="Pan Y."/>
            <person name="Xia L."/>
            <person name="Li J."/>
            <person name="Zhao F."/>
            <person name="Cao W."/>
        </authorList>
    </citation>
    <scope>NUCLEOTIDE SEQUENCE</scope>
    <source>
        <strain evidence="2">Rsan-2018</strain>
        <tissue evidence="2">Larvae</tissue>
    </source>
</reference>
<dbReference type="CDD" id="cd14686">
    <property type="entry name" value="bZIP"/>
    <property type="match status" value="1"/>
</dbReference>
<feature type="region of interest" description="Disordered" evidence="1">
    <location>
        <begin position="267"/>
        <end position="296"/>
    </location>
</feature>
<dbReference type="AlphaFoldDB" id="A0A9D4PT78"/>
<dbReference type="EMBL" id="JABSTV010001251">
    <property type="protein sequence ID" value="KAH7951979.1"/>
    <property type="molecule type" value="Genomic_DNA"/>
</dbReference>
<evidence type="ECO:0000256" key="1">
    <source>
        <dbReference type="SAM" id="MobiDB-lite"/>
    </source>
</evidence>
<sequence>MPEAMVEGEPITHEEASAPGWIDAIRRRATSSTTTTSKPAGASVGALRTGAASRVAAASRLPPLPTDHHRVIVRPGGGLDVPAAEEDIVCTNDTQNIFVISTPSLQTAEAYAKVRAIVLMERAHPVSAYVVASGTTSRGVVRGVDADLPDSELQRLRRRNNNQQTQGGSAKQQPTPKQPTPSPPTKHLPTTTKSPTATPTWADRVAGKGETRGSAQSGNLPQHEKDEIQELKRELALLRKENAEFKALIRNLQQPSERVVEAPTPAAPVVEPAPTTSSNASRAAKRRAAEDPPDEPVTMSKLMEALARLRADIAADRAADMTPHTLQLTELHARLQILEGQHTAVRAPTSMQ</sequence>
<proteinExistence type="predicted"/>
<comment type="caution">
    <text evidence="2">The sequence shown here is derived from an EMBL/GenBank/DDBJ whole genome shotgun (WGS) entry which is preliminary data.</text>
</comment>
<organism evidence="2 3">
    <name type="scientific">Rhipicephalus sanguineus</name>
    <name type="common">Brown dog tick</name>
    <name type="synonym">Ixodes sanguineus</name>
    <dbReference type="NCBI Taxonomy" id="34632"/>
    <lineage>
        <taxon>Eukaryota</taxon>
        <taxon>Metazoa</taxon>
        <taxon>Ecdysozoa</taxon>
        <taxon>Arthropoda</taxon>
        <taxon>Chelicerata</taxon>
        <taxon>Arachnida</taxon>
        <taxon>Acari</taxon>
        <taxon>Parasitiformes</taxon>
        <taxon>Ixodida</taxon>
        <taxon>Ixodoidea</taxon>
        <taxon>Ixodidae</taxon>
        <taxon>Rhipicephalinae</taxon>
        <taxon>Rhipicephalus</taxon>
        <taxon>Rhipicephalus</taxon>
    </lineage>
</organism>
<name>A0A9D4PT78_RHISA</name>
<protein>
    <submittedName>
        <fullName evidence="2">Uncharacterized protein</fullName>
    </submittedName>
</protein>
<reference evidence="2" key="1">
    <citation type="journal article" date="2020" name="Cell">
        <title>Large-Scale Comparative Analyses of Tick Genomes Elucidate Their Genetic Diversity and Vector Capacities.</title>
        <authorList>
            <consortium name="Tick Genome and Microbiome Consortium (TIGMIC)"/>
            <person name="Jia N."/>
            <person name="Wang J."/>
            <person name="Shi W."/>
            <person name="Du L."/>
            <person name="Sun Y."/>
            <person name="Zhan W."/>
            <person name="Jiang J.F."/>
            <person name="Wang Q."/>
            <person name="Zhang B."/>
            <person name="Ji P."/>
            <person name="Bell-Sakyi L."/>
            <person name="Cui X.M."/>
            <person name="Yuan T.T."/>
            <person name="Jiang B.G."/>
            <person name="Yang W.F."/>
            <person name="Lam T.T."/>
            <person name="Chang Q.C."/>
            <person name="Ding S.J."/>
            <person name="Wang X.J."/>
            <person name="Zhu J.G."/>
            <person name="Ruan X.D."/>
            <person name="Zhao L."/>
            <person name="Wei J.T."/>
            <person name="Ye R.Z."/>
            <person name="Que T.C."/>
            <person name="Du C.H."/>
            <person name="Zhou Y.H."/>
            <person name="Cheng J.X."/>
            <person name="Dai P.F."/>
            <person name="Guo W.B."/>
            <person name="Han X.H."/>
            <person name="Huang E.J."/>
            <person name="Li L.F."/>
            <person name="Wei W."/>
            <person name="Gao Y.C."/>
            <person name="Liu J.Z."/>
            <person name="Shao H.Z."/>
            <person name="Wang X."/>
            <person name="Wang C.C."/>
            <person name="Yang T.C."/>
            <person name="Huo Q.B."/>
            <person name="Li W."/>
            <person name="Chen H.Y."/>
            <person name="Chen S.E."/>
            <person name="Zhou L.G."/>
            <person name="Ni X.B."/>
            <person name="Tian J.H."/>
            <person name="Sheng Y."/>
            <person name="Liu T."/>
            <person name="Pan Y.S."/>
            <person name="Xia L.Y."/>
            <person name="Li J."/>
            <person name="Zhao F."/>
            <person name="Cao W.C."/>
        </authorList>
    </citation>
    <scope>NUCLEOTIDE SEQUENCE</scope>
    <source>
        <strain evidence="2">Rsan-2018</strain>
    </source>
</reference>
<keyword evidence="3" id="KW-1185">Reference proteome</keyword>
<dbReference type="Proteomes" id="UP000821837">
    <property type="component" value="Chromosome 5"/>
</dbReference>
<evidence type="ECO:0000313" key="2">
    <source>
        <dbReference type="EMBL" id="KAH7951979.1"/>
    </source>
</evidence>